<dbReference type="EMBL" id="QUAK01000215">
    <property type="protein sequence ID" value="RFU83217.1"/>
    <property type="molecule type" value="Genomic_DNA"/>
</dbReference>
<keyword evidence="3" id="KW-1185">Reference proteome</keyword>
<dbReference type="GO" id="GO:0015421">
    <property type="term" value="F:ABC-type oligopeptide transporter activity"/>
    <property type="evidence" value="ECO:0007669"/>
    <property type="project" value="TreeGrafter"/>
</dbReference>
<reference evidence="2 3" key="1">
    <citation type="submission" date="2018-08" db="EMBL/GenBank/DDBJ databases">
        <title>Isolation, diversity and antifungal activity of Actinobacteria from wheat.</title>
        <authorList>
            <person name="Han C."/>
        </authorList>
    </citation>
    <scope>NUCLEOTIDE SEQUENCE [LARGE SCALE GENOMIC DNA]</scope>
    <source>
        <strain evidence="2 3">NEAU-YY421</strain>
    </source>
</reference>
<organism evidence="2 3">
    <name type="scientific">Streptomyces triticagri</name>
    <dbReference type="NCBI Taxonomy" id="2293568"/>
    <lineage>
        <taxon>Bacteria</taxon>
        <taxon>Bacillati</taxon>
        <taxon>Actinomycetota</taxon>
        <taxon>Actinomycetes</taxon>
        <taxon>Kitasatosporales</taxon>
        <taxon>Streptomycetaceae</taxon>
        <taxon>Streptomyces</taxon>
    </lineage>
</organism>
<protein>
    <submittedName>
        <fullName evidence="2">ABC transporter ATP-binding protein</fullName>
    </submittedName>
</protein>
<comment type="caution">
    <text evidence="2">The sequence shown here is derived from an EMBL/GenBank/DDBJ whole genome shotgun (WGS) entry which is preliminary data.</text>
</comment>
<dbReference type="Proteomes" id="UP000263094">
    <property type="component" value="Unassembled WGS sequence"/>
</dbReference>
<dbReference type="GO" id="GO:0005524">
    <property type="term" value="F:ATP binding"/>
    <property type="evidence" value="ECO:0007669"/>
    <property type="project" value="UniProtKB-KW"/>
</dbReference>
<name>A0A372LYU5_9ACTN</name>
<dbReference type="PANTHER" id="PTHR43394">
    <property type="entry name" value="ATP-DEPENDENT PERMEASE MDL1, MITOCHONDRIAL"/>
    <property type="match status" value="1"/>
</dbReference>
<dbReference type="InterPro" id="IPR039421">
    <property type="entry name" value="Type_1_exporter"/>
</dbReference>
<proteinExistence type="predicted"/>
<evidence type="ECO:0000313" key="3">
    <source>
        <dbReference type="Proteomes" id="UP000263094"/>
    </source>
</evidence>
<sequence>MIVKISEGCRRADERHERLPAEVVAFTAPGWCRCLALDSSGSAVVWQDGSALLSALDAVSLRQDVLRLPEGQDTVVGRAAPPSGGQRQRLELARALLTDADVVLLYEPTSQLDSIDEQRLRDIIDDVAESRSWLWWRTGFLRVQHADHVILMEAGHVIGSGIYSELLECCAPYADLVRSQQRSAEAPVQTAKALSEVPAQLRTGASSFLRGRGCMEERCAEPSGVVRRRPRGGRR</sequence>
<dbReference type="SUPFAM" id="SSF52540">
    <property type="entry name" value="P-loop containing nucleoside triphosphate hydrolases"/>
    <property type="match status" value="1"/>
</dbReference>
<evidence type="ECO:0000313" key="2">
    <source>
        <dbReference type="EMBL" id="RFU83217.1"/>
    </source>
</evidence>
<dbReference type="AlphaFoldDB" id="A0A372LYU5"/>
<dbReference type="PANTHER" id="PTHR43394:SF1">
    <property type="entry name" value="ATP-BINDING CASSETTE SUB-FAMILY B MEMBER 10, MITOCHONDRIAL"/>
    <property type="match status" value="1"/>
</dbReference>
<dbReference type="GO" id="GO:0016887">
    <property type="term" value="F:ATP hydrolysis activity"/>
    <property type="evidence" value="ECO:0007669"/>
    <property type="project" value="InterPro"/>
</dbReference>
<gene>
    <name evidence="2" type="ORF">DY218_28900</name>
</gene>
<evidence type="ECO:0000259" key="1">
    <source>
        <dbReference type="Pfam" id="PF00005"/>
    </source>
</evidence>
<dbReference type="InterPro" id="IPR003439">
    <property type="entry name" value="ABC_transporter-like_ATP-bd"/>
</dbReference>
<dbReference type="Gene3D" id="3.40.50.300">
    <property type="entry name" value="P-loop containing nucleotide triphosphate hydrolases"/>
    <property type="match status" value="1"/>
</dbReference>
<dbReference type="InterPro" id="IPR027417">
    <property type="entry name" value="P-loop_NTPase"/>
</dbReference>
<keyword evidence="2" id="KW-0547">Nucleotide-binding</keyword>
<dbReference type="Pfam" id="PF00005">
    <property type="entry name" value="ABC_tran"/>
    <property type="match status" value="1"/>
</dbReference>
<feature type="domain" description="ABC transporter" evidence="1">
    <location>
        <begin position="80"/>
        <end position="110"/>
    </location>
</feature>
<keyword evidence="2" id="KW-0067">ATP-binding</keyword>
<accession>A0A372LYU5</accession>